<dbReference type="Ensembl" id="ENSPLAT00000010707.1">
    <property type="protein sequence ID" value="ENSPLAP00000021549.1"/>
    <property type="gene ID" value="ENSPLAG00000005382.1"/>
</dbReference>
<protein>
    <submittedName>
        <fullName evidence="1">Uncharacterized protein</fullName>
    </submittedName>
</protein>
<dbReference type="AlphaFoldDB" id="A0A3B3V9I9"/>
<evidence type="ECO:0000313" key="1">
    <source>
        <dbReference type="Ensembl" id="ENSPLAP00000021549.1"/>
    </source>
</evidence>
<dbReference type="SUPFAM" id="SSF50814">
    <property type="entry name" value="Lipocalins"/>
    <property type="match status" value="1"/>
</dbReference>
<dbReference type="Pfam" id="PF14651">
    <property type="entry name" value="Lipocalin_7"/>
    <property type="match status" value="1"/>
</dbReference>
<dbReference type="Proteomes" id="UP000261500">
    <property type="component" value="Unplaced"/>
</dbReference>
<name>A0A3B3V9I9_9TELE</name>
<reference evidence="1" key="2">
    <citation type="submission" date="2025-09" db="UniProtKB">
        <authorList>
            <consortium name="Ensembl"/>
        </authorList>
    </citation>
    <scope>IDENTIFICATION</scope>
</reference>
<evidence type="ECO:0000313" key="2">
    <source>
        <dbReference type="Proteomes" id="UP000261500"/>
    </source>
</evidence>
<accession>A0A3B3V9I9</accession>
<sequence>MAFAGKHELETHENHEEFSKETAMIYSNAEFDLQGTAKINDGKLSLQFPESFFTAEIVNDKLEMTCVTPGENGVTYKRVSRRI</sequence>
<organism evidence="1 2">
    <name type="scientific">Poecilia latipinna</name>
    <name type="common">sailfin molly</name>
    <dbReference type="NCBI Taxonomy" id="48699"/>
    <lineage>
        <taxon>Eukaryota</taxon>
        <taxon>Metazoa</taxon>
        <taxon>Chordata</taxon>
        <taxon>Craniata</taxon>
        <taxon>Vertebrata</taxon>
        <taxon>Euteleostomi</taxon>
        <taxon>Actinopterygii</taxon>
        <taxon>Neopterygii</taxon>
        <taxon>Teleostei</taxon>
        <taxon>Neoteleostei</taxon>
        <taxon>Acanthomorphata</taxon>
        <taxon>Ovalentaria</taxon>
        <taxon>Atherinomorphae</taxon>
        <taxon>Cyprinodontiformes</taxon>
        <taxon>Poeciliidae</taxon>
        <taxon>Poeciliinae</taxon>
        <taxon>Poecilia</taxon>
    </lineage>
</organism>
<proteinExistence type="predicted"/>
<reference evidence="1" key="1">
    <citation type="submission" date="2025-08" db="UniProtKB">
        <authorList>
            <consortium name="Ensembl"/>
        </authorList>
    </citation>
    <scope>IDENTIFICATION</scope>
</reference>
<dbReference type="STRING" id="48699.ENSPLAP00000021549"/>
<keyword evidence="2" id="KW-1185">Reference proteome</keyword>
<dbReference type="InterPro" id="IPR012674">
    <property type="entry name" value="Calycin"/>
</dbReference>